<proteinExistence type="predicted"/>
<dbReference type="Pfam" id="PF05534">
    <property type="entry name" value="HicB"/>
    <property type="match status" value="1"/>
</dbReference>
<dbReference type="STRING" id="758820.SAMN00777080_3083"/>
<reference evidence="2" key="1">
    <citation type="submission" date="2017-04" db="EMBL/GenBank/DDBJ databases">
        <authorList>
            <person name="Varghese N."/>
            <person name="Submissions S."/>
        </authorList>
    </citation>
    <scope>NUCLEOTIDE SEQUENCE [LARGE SCALE GENOMIC DNA]</scope>
    <source>
        <strain evidence="2">DSM 16537</strain>
    </source>
</reference>
<name>A0A1W2H741_9BACT</name>
<gene>
    <name evidence="1" type="ORF">SAMN00777080_3083</name>
</gene>
<organism evidence="1 2">
    <name type="scientific">Aquiflexum balticum DSM 16537</name>
    <dbReference type="NCBI Taxonomy" id="758820"/>
    <lineage>
        <taxon>Bacteria</taxon>
        <taxon>Pseudomonadati</taxon>
        <taxon>Bacteroidota</taxon>
        <taxon>Cytophagia</taxon>
        <taxon>Cytophagales</taxon>
        <taxon>Cyclobacteriaceae</taxon>
        <taxon>Aquiflexum</taxon>
    </lineage>
</organism>
<evidence type="ECO:0000313" key="2">
    <source>
        <dbReference type="Proteomes" id="UP000192333"/>
    </source>
</evidence>
<accession>A0A1W2H741</accession>
<dbReference type="SUPFAM" id="SSF47598">
    <property type="entry name" value="Ribbon-helix-helix"/>
    <property type="match status" value="1"/>
</dbReference>
<dbReference type="InterPro" id="IPR008651">
    <property type="entry name" value="Uncharacterised_HicB"/>
</dbReference>
<dbReference type="OrthoDB" id="5297106at2"/>
<dbReference type="AlphaFoldDB" id="A0A1W2H741"/>
<dbReference type="InterPro" id="IPR035069">
    <property type="entry name" value="TTHA1013/TTHA0281-like"/>
</dbReference>
<dbReference type="RefSeq" id="WP_084121236.1">
    <property type="nucleotide sequence ID" value="NZ_LT838813.1"/>
</dbReference>
<dbReference type="EMBL" id="LT838813">
    <property type="protein sequence ID" value="SMD44462.1"/>
    <property type="molecule type" value="Genomic_DNA"/>
</dbReference>
<sequence>MKDVLKYKDYIGKVHFSAEDEVFFGKLEGIDDLITFEGDNVEQLKSSFQEAVEDYLELCESLGKTPHKSYKGSFNVRINPKLHKQAAYKSVELGLSLNQFVEEAINDKLLIKSTP</sequence>
<evidence type="ECO:0000313" key="1">
    <source>
        <dbReference type="EMBL" id="SMD44462.1"/>
    </source>
</evidence>
<protein>
    <submittedName>
        <fullName evidence="1">Predicted nuclease of the RNAse H fold, HicB family</fullName>
    </submittedName>
</protein>
<dbReference type="Proteomes" id="UP000192333">
    <property type="component" value="Chromosome I"/>
</dbReference>
<dbReference type="InterPro" id="IPR010985">
    <property type="entry name" value="Ribbon_hlx_hlx"/>
</dbReference>
<dbReference type="SUPFAM" id="SSF143100">
    <property type="entry name" value="TTHA1013/TTHA0281-like"/>
    <property type="match status" value="1"/>
</dbReference>
<dbReference type="GO" id="GO:0006355">
    <property type="term" value="P:regulation of DNA-templated transcription"/>
    <property type="evidence" value="ECO:0007669"/>
    <property type="project" value="InterPro"/>
</dbReference>
<keyword evidence="2" id="KW-1185">Reference proteome</keyword>